<dbReference type="InterPro" id="IPR000979">
    <property type="entry name" value="Phosphodiesterase_MJ0936/Vps29"/>
</dbReference>
<dbReference type="InterPro" id="IPR024654">
    <property type="entry name" value="Calcineurin-like_PHP_lpxH"/>
</dbReference>
<comment type="caution">
    <text evidence="4">The sequence shown here is derived from an EMBL/GenBank/DDBJ whole genome shotgun (WGS) entry which is preliminary data.</text>
</comment>
<dbReference type="SUPFAM" id="SSF56300">
    <property type="entry name" value="Metallo-dependent phosphatases"/>
    <property type="match status" value="1"/>
</dbReference>
<sequence>MKIGVLSDTHLKKPDPFLDRILNEIFKDVDMIVHAGDIVAYSVLEVLERRGVLAVCGNMDDYEVAGHLPQVRRIAVGGKTMGLIHGWGSKVGLAHRIFSTFVPDKPDIIVFGHSHEPFAEEMDGTYLFNPGSAGQSRYGGRSTVGMLSLEGNLIKGSIIPLDD</sequence>
<evidence type="ECO:0000256" key="1">
    <source>
        <dbReference type="ARBA" id="ARBA00008950"/>
    </source>
</evidence>
<dbReference type="Pfam" id="PF12850">
    <property type="entry name" value="Metallophos_2"/>
    <property type="match status" value="1"/>
</dbReference>
<organism evidence="4">
    <name type="scientific">Desulfomonile tiedjei</name>
    <dbReference type="NCBI Taxonomy" id="2358"/>
    <lineage>
        <taxon>Bacteria</taxon>
        <taxon>Pseudomonadati</taxon>
        <taxon>Thermodesulfobacteriota</taxon>
        <taxon>Desulfomonilia</taxon>
        <taxon>Desulfomonilales</taxon>
        <taxon>Desulfomonilaceae</taxon>
        <taxon>Desulfomonile</taxon>
    </lineage>
</organism>
<keyword evidence="2" id="KW-0479">Metal-binding</keyword>
<feature type="domain" description="Calcineurin-like phosphoesterase" evidence="3">
    <location>
        <begin position="1"/>
        <end position="150"/>
    </location>
</feature>
<dbReference type="EMBL" id="DTGT01000079">
    <property type="protein sequence ID" value="HGH60142.1"/>
    <property type="molecule type" value="Genomic_DNA"/>
</dbReference>
<evidence type="ECO:0000256" key="2">
    <source>
        <dbReference type="RuleBase" id="RU362039"/>
    </source>
</evidence>
<accession>A0A7C4AQX0</accession>
<dbReference type="InterPro" id="IPR029052">
    <property type="entry name" value="Metallo-depent_PP-like"/>
</dbReference>
<dbReference type="GO" id="GO:0016787">
    <property type="term" value="F:hydrolase activity"/>
    <property type="evidence" value="ECO:0007669"/>
    <property type="project" value="UniProtKB-UniRule"/>
</dbReference>
<gene>
    <name evidence="4" type="ORF">ENV54_02450</name>
</gene>
<proteinExistence type="inferred from homology"/>
<evidence type="ECO:0000313" key="4">
    <source>
        <dbReference type="EMBL" id="HGH60142.1"/>
    </source>
</evidence>
<dbReference type="Gene3D" id="3.60.21.10">
    <property type="match status" value="1"/>
</dbReference>
<comment type="cofactor">
    <cofactor evidence="2">
        <name>a divalent metal cation</name>
        <dbReference type="ChEBI" id="CHEBI:60240"/>
    </cofactor>
</comment>
<dbReference type="AlphaFoldDB" id="A0A7C4AQX0"/>
<comment type="similarity">
    <text evidence="1 2">Belongs to the metallophosphoesterase superfamily. YfcE family.</text>
</comment>
<dbReference type="PANTHER" id="PTHR11124">
    <property type="entry name" value="VACUOLAR SORTING PROTEIN VPS29"/>
    <property type="match status" value="1"/>
</dbReference>
<evidence type="ECO:0000259" key="3">
    <source>
        <dbReference type="Pfam" id="PF12850"/>
    </source>
</evidence>
<protein>
    <recommendedName>
        <fullName evidence="2">Phosphoesterase</fullName>
        <ecNumber evidence="2">3.1.4.-</ecNumber>
    </recommendedName>
</protein>
<reference evidence="4" key="1">
    <citation type="journal article" date="2020" name="mSystems">
        <title>Genome- and Community-Level Interaction Insights into Carbon Utilization and Element Cycling Functions of Hydrothermarchaeota in Hydrothermal Sediment.</title>
        <authorList>
            <person name="Zhou Z."/>
            <person name="Liu Y."/>
            <person name="Xu W."/>
            <person name="Pan J."/>
            <person name="Luo Z.H."/>
            <person name="Li M."/>
        </authorList>
    </citation>
    <scope>NUCLEOTIDE SEQUENCE [LARGE SCALE GENOMIC DNA]</scope>
    <source>
        <strain evidence="4">SpSt-769</strain>
    </source>
</reference>
<dbReference type="EC" id="3.1.4.-" evidence="2"/>
<name>A0A7C4AQX0_9BACT</name>
<dbReference type="NCBIfam" id="TIGR00040">
    <property type="entry name" value="yfcE"/>
    <property type="match status" value="1"/>
</dbReference>
<dbReference type="GO" id="GO:0046872">
    <property type="term" value="F:metal ion binding"/>
    <property type="evidence" value="ECO:0007669"/>
    <property type="project" value="UniProtKB-KW"/>
</dbReference>